<evidence type="ECO:0000256" key="1">
    <source>
        <dbReference type="SAM" id="Phobius"/>
    </source>
</evidence>
<feature type="transmembrane region" description="Helical" evidence="1">
    <location>
        <begin position="46"/>
        <end position="66"/>
    </location>
</feature>
<feature type="transmembrane region" description="Helical" evidence="1">
    <location>
        <begin position="78"/>
        <end position="103"/>
    </location>
</feature>
<evidence type="ECO:0000313" key="3">
    <source>
        <dbReference type="Proteomes" id="UP000680348"/>
    </source>
</evidence>
<dbReference type="Pfam" id="PF05437">
    <property type="entry name" value="AzlD"/>
    <property type="match status" value="1"/>
</dbReference>
<reference evidence="2" key="1">
    <citation type="submission" date="2021-04" db="EMBL/GenBank/DDBJ databases">
        <title>Pseudaminobacter soli sp. nov., isolated from paddy soil contaminated by heavy metals.</title>
        <authorList>
            <person name="Zhang K."/>
        </authorList>
    </citation>
    <scope>NUCLEOTIDE SEQUENCE</scope>
    <source>
        <strain evidence="2">19-2017</strain>
    </source>
</reference>
<name>A0A942DVC5_9HYPH</name>
<dbReference type="Proteomes" id="UP000680348">
    <property type="component" value="Unassembled WGS sequence"/>
</dbReference>
<sequence>MTFHAFEGWWWHFLFIFVAGAIATDSWRFLGVAFGERIPEKSEALVLVRCIATALVAAVIGNLIVFPSGTLAELPLGLRLAAAAAGFGTFLAGGHMLLGIAVAEAMLAIGMMLV</sequence>
<feature type="transmembrane region" description="Helical" evidence="1">
    <location>
        <begin position="12"/>
        <end position="34"/>
    </location>
</feature>
<comment type="caution">
    <text evidence="2">The sequence shown here is derived from an EMBL/GenBank/DDBJ whole genome shotgun (WGS) entry which is preliminary data.</text>
</comment>
<protein>
    <submittedName>
        <fullName evidence="2">AzlD domain-containing protein</fullName>
    </submittedName>
</protein>
<organism evidence="2 3">
    <name type="scientific">Pseudaminobacter soli</name>
    <name type="common">ex Zhang et al. 2022</name>
    <dbReference type="NCBI Taxonomy" id="2831468"/>
    <lineage>
        <taxon>Bacteria</taxon>
        <taxon>Pseudomonadati</taxon>
        <taxon>Pseudomonadota</taxon>
        <taxon>Alphaproteobacteria</taxon>
        <taxon>Hyphomicrobiales</taxon>
        <taxon>Phyllobacteriaceae</taxon>
        <taxon>Pseudaminobacter</taxon>
    </lineage>
</organism>
<keyword evidence="1" id="KW-1133">Transmembrane helix</keyword>
<dbReference type="AlphaFoldDB" id="A0A942DVC5"/>
<accession>A0A942DVC5</accession>
<gene>
    <name evidence="2" type="ORF">KEU06_02545</name>
</gene>
<dbReference type="EMBL" id="JAGWCR010000001">
    <property type="protein sequence ID" value="MBS3647504.1"/>
    <property type="molecule type" value="Genomic_DNA"/>
</dbReference>
<evidence type="ECO:0000313" key="2">
    <source>
        <dbReference type="EMBL" id="MBS3647504.1"/>
    </source>
</evidence>
<keyword evidence="3" id="KW-1185">Reference proteome</keyword>
<dbReference type="RefSeq" id="WP_188253028.1">
    <property type="nucleotide sequence ID" value="NZ_JABVCF010000001.1"/>
</dbReference>
<proteinExistence type="predicted"/>
<keyword evidence="1" id="KW-0812">Transmembrane</keyword>
<keyword evidence="1" id="KW-0472">Membrane</keyword>
<dbReference type="InterPro" id="IPR008407">
    <property type="entry name" value="Brnchd-chn_aa_trnsp_AzlD"/>
</dbReference>